<gene>
    <name evidence="4" type="ORF">FRACYDRAFT_262023</name>
</gene>
<evidence type="ECO:0000256" key="1">
    <source>
        <dbReference type="SAM" id="Coils"/>
    </source>
</evidence>
<keyword evidence="3" id="KW-1133">Transmembrane helix</keyword>
<keyword evidence="5" id="KW-1185">Reference proteome</keyword>
<feature type="transmembrane region" description="Helical" evidence="3">
    <location>
        <begin position="288"/>
        <end position="307"/>
    </location>
</feature>
<feature type="region of interest" description="Disordered" evidence="2">
    <location>
        <begin position="1"/>
        <end position="29"/>
    </location>
</feature>
<evidence type="ECO:0000256" key="3">
    <source>
        <dbReference type="SAM" id="Phobius"/>
    </source>
</evidence>
<dbReference type="InParanoid" id="A0A1E7F8W0"/>
<dbReference type="AlphaFoldDB" id="A0A1E7F8W0"/>
<dbReference type="EMBL" id="KV784360">
    <property type="protein sequence ID" value="OEU14610.1"/>
    <property type="molecule type" value="Genomic_DNA"/>
</dbReference>
<dbReference type="Proteomes" id="UP000095751">
    <property type="component" value="Unassembled WGS sequence"/>
</dbReference>
<dbReference type="OrthoDB" id="48873at2759"/>
<feature type="compositionally biased region" description="Basic and acidic residues" evidence="2">
    <location>
        <begin position="16"/>
        <end position="29"/>
    </location>
</feature>
<name>A0A1E7F8W0_9STRA</name>
<feature type="coiled-coil region" evidence="1">
    <location>
        <begin position="166"/>
        <end position="240"/>
    </location>
</feature>
<evidence type="ECO:0000313" key="5">
    <source>
        <dbReference type="Proteomes" id="UP000095751"/>
    </source>
</evidence>
<evidence type="ECO:0000256" key="2">
    <source>
        <dbReference type="SAM" id="MobiDB-lite"/>
    </source>
</evidence>
<reference evidence="4 5" key="1">
    <citation type="submission" date="2016-09" db="EMBL/GenBank/DDBJ databases">
        <title>Extensive genetic diversity and differential bi-allelic expression allows diatom success in the polar Southern Ocean.</title>
        <authorList>
            <consortium name="DOE Joint Genome Institute"/>
            <person name="Mock T."/>
            <person name="Otillar R.P."/>
            <person name="Strauss J."/>
            <person name="Dupont C."/>
            <person name="Frickenhaus S."/>
            <person name="Maumus F."/>
            <person name="Mcmullan M."/>
            <person name="Sanges R."/>
            <person name="Schmutz J."/>
            <person name="Toseland A."/>
            <person name="Valas R."/>
            <person name="Veluchamy A."/>
            <person name="Ward B.J."/>
            <person name="Allen A."/>
            <person name="Barry K."/>
            <person name="Falciatore A."/>
            <person name="Ferrante M."/>
            <person name="Fortunato A.E."/>
            <person name="Gloeckner G."/>
            <person name="Gruber A."/>
            <person name="Hipkin R."/>
            <person name="Janech M."/>
            <person name="Kroth P."/>
            <person name="Leese F."/>
            <person name="Lindquist E."/>
            <person name="Lyon B.R."/>
            <person name="Martin J."/>
            <person name="Mayer C."/>
            <person name="Parker M."/>
            <person name="Quesneville H."/>
            <person name="Raymond J."/>
            <person name="Uhlig C."/>
            <person name="Valentin K.U."/>
            <person name="Worden A.Z."/>
            <person name="Armbrust E.V."/>
            <person name="Bowler C."/>
            <person name="Green B."/>
            <person name="Moulton V."/>
            <person name="Van Oosterhout C."/>
            <person name="Grigoriev I."/>
        </authorList>
    </citation>
    <scope>NUCLEOTIDE SEQUENCE [LARGE SCALE GENOMIC DNA]</scope>
    <source>
        <strain evidence="4 5">CCMP1102</strain>
    </source>
</reference>
<accession>A0A1E7F8W0</accession>
<protein>
    <submittedName>
        <fullName evidence="4">Uncharacterized protein</fullName>
    </submittedName>
</protein>
<evidence type="ECO:0000313" key="4">
    <source>
        <dbReference type="EMBL" id="OEU14610.1"/>
    </source>
</evidence>
<organism evidence="4 5">
    <name type="scientific">Fragilariopsis cylindrus CCMP1102</name>
    <dbReference type="NCBI Taxonomy" id="635003"/>
    <lineage>
        <taxon>Eukaryota</taxon>
        <taxon>Sar</taxon>
        <taxon>Stramenopiles</taxon>
        <taxon>Ochrophyta</taxon>
        <taxon>Bacillariophyta</taxon>
        <taxon>Bacillariophyceae</taxon>
        <taxon>Bacillariophycidae</taxon>
        <taxon>Bacillariales</taxon>
        <taxon>Bacillariaceae</taxon>
        <taxon>Fragilariopsis</taxon>
    </lineage>
</organism>
<dbReference type="KEGG" id="fcy:FRACYDRAFT_262023"/>
<keyword evidence="3" id="KW-0812">Transmembrane</keyword>
<keyword evidence="3" id="KW-0472">Membrane</keyword>
<keyword evidence="1" id="KW-0175">Coiled coil</keyword>
<proteinExistence type="predicted"/>
<sequence length="308" mass="34195">MEDAFRELEALQSLDEPERPKEKPKEKDEAFAKAMGNLDLKDILSKVDDDNNDDSKTKTPSLESELEIFKDMASELELASEKEELIVADFKSDLLLADDDDIDIDIDNDGVPAFDTEKFMDKAIEEALKEAKERNSDVEQVIGDKGAFLDNKEIMSEITKIFDVANDELLEGLEEIRTEQKSLAREAAEQNAQTALDKIKEDELRLEMAQRNMKKMLSRVNDETKNVQLAIDDLKREQKETEGGLDSQLVDLKSGGLIKQATLAGGLLFTFRGGAELIGFLGGDPSHAIPALIQGALAILCIAAFIFL</sequence>